<name>A0A4C1UQ59_EUMVA</name>
<keyword evidence="2" id="KW-1185">Reference proteome</keyword>
<accession>A0A4C1UQ59</accession>
<proteinExistence type="predicted"/>
<reference evidence="1 2" key="1">
    <citation type="journal article" date="2019" name="Commun. Biol.">
        <title>The bagworm genome reveals a unique fibroin gene that provides high tensile strength.</title>
        <authorList>
            <person name="Kono N."/>
            <person name="Nakamura H."/>
            <person name="Ohtoshi R."/>
            <person name="Tomita M."/>
            <person name="Numata K."/>
            <person name="Arakawa K."/>
        </authorList>
    </citation>
    <scope>NUCLEOTIDE SEQUENCE [LARGE SCALE GENOMIC DNA]</scope>
</reference>
<sequence>MPYVLKGRGSAQTSIQTESPHIEQLVDISKAREICKDRVMWKSCLCLPFWEIGASRGLTPGRDAATSETTNIKLLRLPTSCFTRSYAWLGYAYPGMRYPWVSLRVYVHMRSRVHVTKPRAPETYSPYAA</sequence>
<gene>
    <name evidence="1" type="ORF">EVAR_83605_1</name>
</gene>
<dbReference type="OrthoDB" id="10262769at2759"/>
<protein>
    <submittedName>
        <fullName evidence="1">Uncharacterized protein</fullName>
    </submittedName>
</protein>
<evidence type="ECO:0000313" key="1">
    <source>
        <dbReference type="EMBL" id="GBP27974.1"/>
    </source>
</evidence>
<dbReference type="EMBL" id="BGZK01000201">
    <property type="protein sequence ID" value="GBP27974.1"/>
    <property type="molecule type" value="Genomic_DNA"/>
</dbReference>
<evidence type="ECO:0000313" key="2">
    <source>
        <dbReference type="Proteomes" id="UP000299102"/>
    </source>
</evidence>
<organism evidence="1 2">
    <name type="scientific">Eumeta variegata</name>
    <name type="common">Bagworm moth</name>
    <name type="synonym">Eumeta japonica</name>
    <dbReference type="NCBI Taxonomy" id="151549"/>
    <lineage>
        <taxon>Eukaryota</taxon>
        <taxon>Metazoa</taxon>
        <taxon>Ecdysozoa</taxon>
        <taxon>Arthropoda</taxon>
        <taxon>Hexapoda</taxon>
        <taxon>Insecta</taxon>
        <taxon>Pterygota</taxon>
        <taxon>Neoptera</taxon>
        <taxon>Endopterygota</taxon>
        <taxon>Lepidoptera</taxon>
        <taxon>Glossata</taxon>
        <taxon>Ditrysia</taxon>
        <taxon>Tineoidea</taxon>
        <taxon>Psychidae</taxon>
        <taxon>Oiketicinae</taxon>
        <taxon>Eumeta</taxon>
    </lineage>
</organism>
<dbReference type="AlphaFoldDB" id="A0A4C1UQ59"/>
<comment type="caution">
    <text evidence="1">The sequence shown here is derived from an EMBL/GenBank/DDBJ whole genome shotgun (WGS) entry which is preliminary data.</text>
</comment>
<dbReference type="Proteomes" id="UP000299102">
    <property type="component" value="Unassembled WGS sequence"/>
</dbReference>